<dbReference type="AlphaFoldDB" id="A0A820B2H6"/>
<dbReference type="SUPFAM" id="SSF101912">
    <property type="entry name" value="Sema domain"/>
    <property type="match status" value="1"/>
</dbReference>
<protein>
    <submittedName>
        <fullName evidence="1">Uncharacterized protein</fullName>
    </submittedName>
</protein>
<feature type="non-terminal residue" evidence="1">
    <location>
        <position position="150"/>
    </location>
</feature>
<reference evidence="1" key="1">
    <citation type="submission" date="2021-02" db="EMBL/GenBank/DDBJ databases">
        <authorList>
            <person name="Nowell W R."/>
        </authorList>
    </citation>
    <scope>NUCLEOTIDE SEQUENCE</scope>
</reference>
<dbReference type="Proteomes" id="UP000663881">
    <property type="component" value="Unassembled WGS sequence"/>
</dbReference>
<dbReference type="InterPro" id="IPR036352">
    <property type="entry name" value="Semap_dom_sf"/>
</dbReference>
<evidence type="ECO:0000313" key="1">
    <source>
        <dbReference type="EMBL" id="CAF4199636.1"/>
    </source>
</evidence>
<accession>A0A820B2H6</accession>
<gene>
    <name evidence="1" type="ORF">OKA104_LOCUS40916</name>
</gene>
<proteinExistence type="predicted"/>
<organism evidence="1 2">
    <name type="scientific">Adineta steineri</name>
    <dbReference type="NCBI Taxonomy" id="433720"/>
    <lineage>
        <taxon>Eukaryota</taxon>
        <taxon>Metazoa</taxon>
        <taxon>Spiralia</taxon>
        <taxon>Gnathifera</taxon>
        <taxon>Rotifera</taxon>
        <taxon>Eurotatoria</taxon>
        <taxon>Bdelloidea</taxon>
        <taxon>Adinetida</taxon>
        <taxon>Adinetidae</taxon>
        <taxon>Adineta</taxon>
    </lineage>
</organism>
<evidence type="ECO:0000313" key="2">
    <source>
        <dbReference type="Proteomes" id="UP000663881"/>
    </source>
</evidence>
<comment type="caution">
    <text evidence="1">The sequence shown here is derived from an EMBL/GenBank/DDBJ whole genome shotgun (WGS) entry which is preliminary data.</text>
</comment>
<dbReference type="InterPro" id="IPR015943">
    <property type="entry name" value="WD40/YVTN_repeat-like_dom_sf"/>
</dbReference>
<dbReference type="Gene3D" id="2.130.10.10">
    <property type="entry name" value="YVTN repeat-like/Quinoprotein amine dehydrogenase"/>
    <property type="match status" value="1"/>
</dbReference>
<dbReference type="EMBL" id="CAJOAY010009196">
    <property type="protein sequence ID" value="CAF4199636.1"/>
    <property type="molecule type" value="Genomic_DNA"/>
</dbReference>
<name>A0A820B2H6_9BILA</name>
<sequence length="150" mass="17500">MWYNSYAIYGARDTLYILKPDSNNSSVQLFSYNWPIDVTTMEECLQEWNTKDKCYNDIVHVRILPNSTIMDVYCTYAHRPMVRSFDLHSLSFTKEDTLIRDPHPPMDSDRSYVMLTFNTSIVTAGYQGDYIPTIRATQGKTLLYALRQSK</sequence>